<evidence type="ECO:0000256" key="1">
    <source>
        <dbReference type="ARBA" id="ARBA00022574"/>
    </source>
</evidence>
<reference evidence="5" key="1">
    <citation type="journal article" date="2019" name="Nat. Commun.">
        <title>The genome of broomcorn millet.</title>
        <authorList>
            <person name="Zou C."/>
            <person name="Miki D."/>
            <person name="Li D."/>
            <person name="Tang Q."/>
            <person name="Xiao L."/>
            <person name="Rajput S."/>
            <person name="Deng P."/>
            <person name="Jia W."/>
            <person name="Huang R."/>
            <person name="Zhang M."/>
            <person name="Sun Y."/>
            <person name="Hu J."/>
            <person name="Fu X."/>
            <person name="Schnable P.S."/>
            <person name="Li F."/>
            <person name="Zhang H."/>
            <person name="Feng B."/>
            <person name="Zhu X."/>
            <person name="Liu R."/>
            <person name="Schnable J.C."/>
            <person name="Zhu J.-K."/>
            <person name="Zhang H."/>
        </authorList>
    </citation>
    <scope>NUCLEOTIDE SEQUENCE [LARGE SCALE GENOMIC DNA]</scope>
</reference>
<evidence type="ECO:0000256" key="3">
    <source>
        <dbReference type="SAM" id="MobiDB-lite"/>
    </source>
</evidence>
<keyword evidence="2" id="KW-0677">Repeat</keyword>
<sequence length="187" mass="20503">MASFSPAGAGAANHNPNKSVEVTPAPEDSVSSLSFSSKANHLVATSWDKYWDIRQPQPVHVQQLPERCYALSLCYPLMVVGTADRNVIVFNLQNPQAEFKRIVSPLKLQTRCLAAFPDQQGFLAFSKCPAPITCSTFNQDGSIFAYAVCYDWSKGAEKHNPSTAKTNIFIHSVQESDVKGKPRAGKK</sequence>
<protein>
    <submittedName>
        <fullName evidence="4">Rae1-like protein</fullName>
    </submittedName>
</protein>
<dbReference type="InterPro" id="IPR015943">
    <property type="entry name" value="WD40/YVTN_repeat-like_dom_sf"/>
</dbReference>
<dbReference type="Proteomes" id="UP000275267">
    <property type="component" value="Unassembled WGS sequence"/>
</dbReference>
<gene>
    <name evidence="4" type="ORF">C2845_PM08G19890</name>
</gene>
<evidence type="ECO:0000313" key="4">
    <source>
        <dbReference type="EMBL" id="RLM91471.1"/>
    </source>
</evidence>
<name>A0A3L6QWX5_PANMI</name>
<dbReference type="PANTHER" id="PTHR10971">
    <property type="entry name" value="MRNA EXPORT FACTOR AND BUB3"/>
    <property type="match status" value="1"/>
</dbReference>
<dbReference type="EMBL" id="PQIB02000010">
    <property type="protein sequence ID" value="RLM91471.1"/>
    <property type="molecule type" value="Genomic_DNA"/>
</dbReference>
<comment type="caution">
    <text evidence="4">The sequence shown here is derived from an EMBL/GenBank/DDBJ whole genome shotgun (WGS) entry which is preliminary data.</text>
</comment>
<organism evidence="4 5">
    <name type="scientific">Panicum miliaceum</name>
    <name type="common">Proso millet</name>
    <name type="synonym">Broomcorn millet</name>
    <dbReference type="NCBI Taxonomy" id="4540"/>
    <lineage>
        <taxon>Eukaryota</taxon>
        <taxon>Viridiplantae</taxon>
        <taxon>Streptophyta</taxon>
        <taxon>Embryophyta</taxon>
        <taxon>Tracheophyta</taxon>
        <taxon>Spermatophyta</taxon>
        <taxon>Magnoliopsida</taxon>
        <taxon>Liliopsida</taxon>
        <taxon>Poales</taxon>
        <taxon>Poaceae</taxon>
        <taxon>PACMAD clade</taxon>
        <taxon>Panicoideae</taxon>
        <taxon>Panicodae</taxon>
        <taxon>Paniceae</taxon>
        <taxon>Panicinae</taxon>
        <taxon>Panicum</taxon>
        <taxon>Panicum sect. Panicum</taxon>
    </lineage>
</organism>
<dbReference type="OrthoDB" id="256303at2759"/>
<dbReference type="AlphaFoldDB" id="A0A3L6QWX5"/>
<accession>A0A3L6QWX5</accession>
<evidence type="ECO:0000313" key="5">
    <source>
        <dbReference type="Proteomes" id="UP000275267"/>
    </source>
</evidence>
<keyword evidence="5" id="KW-1185">Reference proteome</keyword>
<evidence type="ECO:0000256" key="2">
    <source>
        <dbReference type="ARBA" id="ARBA00022737"/>
    </source>
</evidence>
<dbReference type="InterPro" id="IPR036322">
    <property type="entry name" value="WD40_repeat_dom_sf"/>
</dbReference>
<feature type="region of interest" description="Disordered" evidence="3">
    <location>
        <begin position="1"/>
        <end position="25"/>
    </location>
</feature>
<proteinExistence type="predicted"/>
<keyword evidence="1" id="KW-0853">WD repeat</keyword>
<dbReference type="Gene3D" id="2.130.10.10">
    <property type="entry name" value="YVTN repeat-like/Quinoprotein amine dehydrogenase"/>
    <property type="match status" value="1"/>
</dbReference>
<dbReference type="SUPFAM" id="SSF50978">
    <property type="entry name" value="WD40 repeat-like"/>
    <property type="match status" value="1"/>
</dbReference>
<dbReference type="STRING" id="4540.A0A3L6QWX5"/>